<dbReference type="PANTHER" id="PTHR33067">
    <property type="entry name" value="RNA-DIRECTED DNA POLYMERASE-RELATED"/>
    <property type="match status" value="1"/>
</dbReference>
<dbReference type="Pfam" id="PF13650">
    <property type="entry name" value="Asp_protease_2"/>
    <property type="match status" value="1"/>
</dbReference>
<evidence type="ECO:0000259" key="2">
    <source>
        <dbReference type="Pfam" id="PF03732"/>
    </source>
</evidence>
<feature type="compositionally biased region" description="Low complexity" evidence="1">
    <location>
        <begin position="372"/>
        <end position="385"/>
    </location>
</feature>
<dbReference type="EMBL" id="CAMAPF010000235">
    <property type="protein sequence ID" value="CAH9115243.1"/>
    <property type="molecule type" value="Genomic_DNA"/>
</dbReference>
<dbReference type="Gene3D" id="2.40.70.10">
    <property type="entry name" value="Acid Proteases"/>
    <property type="match status" value="1"/>
</dbReference>
<organism evidence="3 4">
    <name type="scientific">Cuscuta epithymum</name>
    <dbReference type="NCBI Taxonomy" id="186058"/>
    <lineage>
        <taxon>Eukaryota</taxon>
        <taxon>Viridiplantae</taxon>
        <taxon>Streptophyta</taxon>
        <taxon>Embryophyta</taxon>
        <taxon>Tracheophyta</taxon>
        <taxon>Spermatophyta</taxon>
        <taxon>Magnoliopsida</taxon>
        <taxon>eudicotyledons</taxon>
        <taxon>Gunneridae</taxon>
        <taxon>Pentapetalae</taxon>
        <taxon>asterids</taxon>
        <taxon>lamiids</taxon>
        <taxon>Solanales</taxon>
        <taxon>Convolvulaceae</taxon>
        <taxon>Cuscuteae</taxon>
        <taxon>Cuscuta</taxon>
        <taxon>Cuscuta subgen. Cuscuta</taxon>
    </lineage>
</organism>
<evidence type="ECO:0000313" key="4">
    <source>
        <dbReference type="Proteomes" id="UP001152523"/>
    </source>
</evidence>
<reference evidence="3" key="1">
    <citation type="submission" date="2022-07" db="EMBL/GenBank/DDBJ databases">
        <authorList>
            <person name="Macas J."/>
            <person name="Novak P."/>
            <person name="Neumann P."/>
        </authorList>
    </citation>
    <scope>NUCLEOTIDE SEQUENCE</scope>
</reference>
<sequence length="909" mass="102441">MHTRSSGEQDLIEGYSNPERLFRGRAKRRLLEDLKKMADQTTLETLTPNYVARNSIGAPTIEANNFEIKPAMIQMLANNPFCGYAHEDPMDHIESFIQTCATFKYNGVSSEAVRLTLFPFSLRDKASRWLRSFPNGHFDTWEKLHQAFMQEYFPPSASIKVQTEILNFTQAPTESFSEAWDRLKTLKRKCPKTFMNAATIMCRFYNGLRLEYMRELDRASQGGMFLKLSPQAEEQIIENLASNDKYWYAGKERAQNPPGLLNLDPITALTAKIEGLAVDVKDLKAQTSQQQQVHNIGAYQPSYPMYSAPLPVRASYPSPTGQELALSCEMCMGAHLTHTCPLYAQNQASLVVQNVNFMEYGQGQRGGGQFFNNQGQRGNFQQAGGTWRPENQNQGQRNAPNFQGNFQNRGNSNQPTYIPPHQRQLEQPPVNAALEKTVDELAKNQAEMHQRFSNLEALIRQLGSSASREPGSLPSSTEPNPREQVQVVTLRSGRTLPEVSTPPMPQQDDDQQLQGPKSKEVEEPVAAPVPSKSDEVQKEDSQKKAESKKTSPLPFPTRVKKRNNDNTNLIRFMEHLKQLHINMPFMEALTEMPRYAKFLKDLLTKKRRWEEPEVVDLNAECSAVVLRTMPPKRKDPGSFLVPCSIENFMFNNALADLGASINLMPSSVVMKLGLGELKPTRMSLQLADRSVKYPKGILEDVLVRVEKFIFPVDFVVMDMEEDRETPLILGRPFLATARALVDVADGSLSLRVGDDVCTFKLSDVMSKASDPTESCNYLDMFESVEGYLFGGDSDITPPDSDIHYMGDVEAENEEEMTVDCEQVIKDDVFSKLLTEFEEQPTDKVNPELKPLPSHLKYAFLDTEGQHPVIISAQLESGQKEKLVTFMHCMIAIFEKSIGDFKEVLSLEPG</sequence>
<feature type="compositionally biased region" description="Basic and acidic residues" evidence="1">
    <location>
        <begin position="532"/>
        <end position="549"/>
    </location>
</feature>
<dbReference type="Pfam" id="PF03732">
    <property type="entry name" value="Retrotrans_gag"/>
    <property type="match status" value="1"/>
</dbReference>
<protein>
    <recommendedName>
        <fullName evidence="2">Retrotransposon gag domain-containing protein</fullName>
    </recommendedName>
</protein>
<feature type="compositionally biased region" description="Polar residues" evidence="1">
    <location>
        <begin position="389"/>
        <end position="416"/>
    </location>
</feature>
<keyword evidence="4" id="KW-1185">Reference proteome</keyword>
<feature type="domain" description="Retrotransposon gag" evidence="2">
    <location>
        <begin position="117"/>
        <end position="209"/>
    </location>
</feature>
<feature type="region of interest" description="Disordered" evidence="1">
    <location>
        <begin position="372"/>
        <end position="425"/>
    </location>
</feature>
<evidence type="ECO:0000313" key="3">
    <source>
        <dbReference type="EMBL" id="CAH9115243.1"/>
    </source>
</evidence>
<dbReference type="CDD" id="cd00303">
    <property type="entry name" value="retropepsin_like"/>
    <property type="match status" value="1"/>
</dbReference>
<name>A0AAV0E284_9ASTE</name>
<evidence type="ECO:0000256" key="1">
    <source>
        <dbReference type="SAM" id="MobiDB-lite"/>
    </source>
</evidence>
<dbReference type="InterPro" id="IPR005162">
    <property type="entry name" value="Retrotrans_gag_dom"/>
</dbReference>
<accession>A0AAV0E284</accession>
<dbReference type="AlphaFoldDB" id="A0AAV0E284"/>
<gene>
    <name evidence="3" type="ORF">CEPIT_LOCUS21006</name>
</gene>
<dbReference type="Proteomes" id="UP001152523">
    <property type="component" value="Unassembled WGS sequence"/>
</dbReference>
<dbReference type="PANTHER" id="PTHR33067:SF35">
    <property type="entry name" value="ASPARTIC PEPTIDASE DDI1-TYPE DOMAIN-CONTAINING PROTEIN"/>
    <property type="match status" value="1"/>
</dbReference>
<proteinExistence type="predicted"/>
<feature type="compositionally biased region" description="Polar residues" evidence="1">
    <location>
        <begin position="464"/>
        <end position="479"/>
    </location>
</feature>
<comment type="caution">
    <text evidence="3">The sequence shown here is derived from an EMBL/GenBank/DDBJ whole genome shotgun (WGS) entry which is preliminary data.</text>
</comment>
<feature type="region of interest" description="Disordered" evidence="1">
    <location>
        <begin position="464"/>
        <end position="562"/>
    </location>
</feature>
<dbReference type="InterPro" id="IPR021109">
    <property type="entry name" value="Peptidase_aspartic_dom_sf"/>
</dbReference>